<gene>
    <name evidence="3" type="ORF">APUTEX25_003347</name>
</gene>
<evidence type="ECO:0000313" key="3">
    <source>
        <dbReference type="EMBL" id="RMZ53525.1"/>
    </source>
</evidence>
<accession>A0A3M7KUX5</accession>
<feature type="region of interest" description="Disordered" evidence="2">
    <location>
        <begin position="496"/>
        <end position="568"/>
    </location>
</feature>
<feature type="compositionally biased region" description="Pro residues" evidence="2">
    <location>
        <begin position="600"/>
        <end position="610"/>
    </location>
</feature>
<evidence type="ECO:0000313" key="4">
    <source>
        <dbReference type="Proteomes" id="UP000279271"/>
    </source>
</evidence>
<feature type="compositionally biased region" description="Acidic residues" evidence="2">
    <location>
        <begin position="722"/>
        <end position="733"/>
    </location>
</feature>
<dbReference type="InterPro" id="IPR010919">
    <property type="entry name" value="SAND-like_dom_sf"/>
</dbReference>
<feature type="compositionally biased region" description="Low complexity" evidence="2">
    <location>
        <begin position="441"/>
        <end position="462"/>
    </location>
</feature>
<evidence type="ECO:0000256" key="2">
    <source>
        <dbReference type="SAM" id="MobiDB-lite"/>
    </source>
</evidence>
<name>A0A3M7KUX5_AUXPR</name>
<keyword evidence="1" id="KW-0175">Coiled coil</keyword>
<protein>
    <submittedName>
        <fullName evidence="3">Uncharacterized protein</fullName>
    </submittedName>
</protein>
<feature type="region of interest" description="Disordered" evidence="2">
    <location>
        <begin position="598"/>
        <end position="625"/>
    </location>
</feature>
<feature type="compositionally biased region" description="Basic and acidic residues" evidence="2">
    <location>
        <begin position="463"/>
        <end position="475"/>
    </location>
</feature>
<feature type="region of interest" description="Disordered" evidence="2">
    <location>
        <begin position="441"/>
        <end position="475"/>
    </location>
</feature>
<feature type="compositionally biased region" description="Basic and acidic residues" evidence="2">
    <location>
        <begin position="328"/>
        <end position="340"/>
    </location>
</feature>
<comment type="caution">
    <text evidence="3">The sequence shown here is derived from an EMBL/GenBank/DDBJ whole genome shotgun (WGS) entry which is preliminary data.</text>
</comment>
<dbReference type="Gene3D" id="3.30.40.10">
    <property type="entry name" value="Zinc/RING finger domain, C3HC4 (zinc finger)"/>
    <property type="match status" value="1"/>
</dbReference>
<feature type="region of interest" description="Disordered" evidence="2">
    <location>
        <begin position="292"/>
        <end position="363"/>
    </location>
</feature>
<feature type="compositionally biased region" description="Low complexity" evidence="2">
    <location>
        <begin position="308"/>
        <end position="327"/>
    </location>
</feature>
<organism evidence="3 4">
    <name type="scientific">Auxenochlorella protothecoides</name>
    <name type="common">Green microalga</name>
    <name type="synonym">Chlorella protothecoides</name>
    <dbReference type="NCBI Taxonomy" id="3075"/>
    <lineage>
        <taxon>Eukaryota</taxon>
        <taxon>Viridiplantae</taxon>
        <taxon>Chlorophyta</taxon>
        <taxon>core chlorophytes</taxon>
        <taxon>Trebouxiophyceae</taxon>
        <taxon>Chlorellales</taxon>
        <taxon>Chlorellaceae</taxon>
        <taxon>Auxenochlorella</taxon>
    </lineage>
</organism>
<feature type="non-terminal residue" evidence="3">
    <location>
        <position position="1"/>
    </location>
</feature>
<sequence>PGWEAAMEQEQRNTAQAREVLEEEACHQRKQAGEWEAAAKAQAALVSGLKADVEDQRRTQQRLQHDLEALEAERRVERRDRTALAVRLRAAEAAAGAAGDRLTALQGLLSQREADLARCNAALAESQAARSALEAEERRLAGAIASLGARVDRECDGLRAEVAALKRAAEQRESLVTELTSTQPPVDRASMAMPLPECINIVCNNVKGVFWTSSQRLTCQCRDCAGLGEKLGVMPLQLTPTEFERHAGMAASKKWKYTLRVPMEGGEAALLGDWMEARGLAVKAHLRHPRCHMAPPLSSERGSGLLDAPSAAASRSGGREAGPASTRLTREAAVRRRAEAPETQPEPAQTVAPAPLQPTSAGPAAALADPVVRAASAPLAPGSTLAGAGAGSSYFRPVQGGSLPGPRPHPGSAFNPVGSRLGANPRDPRVLALYCPGTGLAPGEAGEGGPASPASSSGWGRPARADAKPEVAKRARTEASPLAVAVALGASTPSLAGAGGAQHGPLIAHARGDPRKRGRGRGRGGPSARSVLSPQPREATPGPAHIGPPPQGSGAIATAQPAGTRDPPRILKWELSPLGQLWLGVRLGDREYTGLLASAAPPPRVKPPTKPRSGVPPLAMPLGPRGPDPADIARYWEKHNQGAEAGTLDPAAIVELAGKAVLRGRGIRCRLCGEKGATLGCMTTCPVSLHLPCAAKGGGLLLVEPYRVACEKHVGAVADFASSDEEEEADGEEGDQRGGGAQDRARESEGTGTYSETTSQDTLEDGSGIRPETAAPYQAPRQEAASVRPVTGKKPSLGFKTPYANLSALDTLSIVALNH</sequence>
<dbReference type="SUPFAM" id="SSF63763">
    <property type="entry name" value="SAND domain-like"/>
    <property type="match status" value="1"/>
</dbReference>
<feature type="coiled-coil region" evidence="1">
    <location>
        <begin position="53"/>
        <end position="80"/>
    </location>
</feature>
<feature type="region of interest" description="Disordered" evidence="2">
    <location>
        <begin position="721"/>
        <end position="798"/>
    </location>
</feature>
<dbReference type="InterPro" id="IPR013083">
    <property type="entry name" value="Znf_RING/FYVE/PHD"/>
</dbReference>
<proteinExistence type="predicted"/>
<dbReference type="EMBL" id="QOKY01000197">
    <property type="protein sequence ID" value="RMZ53525.1"/>
    <property type="molecule type" value="Genomic_DNA"/>
</dbReference>
<feature type="compositionally biased region" description="Low complexity" evidence="2">
    <location>
        <begin position="750"/>
        <end position="759"/>
    </location>
</feature>
<reference evidence="4" key="1">
    <citation type="journal article" date="2018" name="Algal Res.">
        <title>Characterization of plant carbon substrate utilization by Auxenochlorella protothecoides.</title>
        <authorList>
            <person name="Vogler B.W."/>
            <person name="Starkenburg S.R."/>
            <person name="Sudasinghe N."/>
            <person name="Schambach J.Y."/>
            <person name="Rollin J.A."/>
            <person name="Pattathil S."/>
            <person name="Barry A.N."/>
        </authorList>
    </citation>
    <scope>NUCLEOTIDE SEQUENCE [LARGE SCALE GENOMIC DNA]</scope>
    <source>
        <strain evidence="4">UTEX 25</strain>
    </source>
</reference>
<dbReference type="Gene3D" id="3.10.390.10">
    <property type="entry name" value="SAND domain-like"/>
    <property type="match status" value="1"/>
</dbReference>
<dbReference type="AlphaFoldDB" id="A0A3M7KUX5"/>
<evidence type="ECO:0000256" key="1">
    <source>
        <dbReference type="SAM" id="Coils"/>
    </source>
</evidence>
<dbReference type="Proteomes" id="UP000279271">
    <property type="component" value="Unassembled WGS sequence"/>
</dbReference>
<feature type="region of interest" description="Disordered" evidence="2">
    <location>
        <begin position="397"/>
        <end position="423"/>
    </location>
</feature>
<feature type="region of interest" description="Disordered" evidence="2">
    <location>
        <begin position="1"/>
        <end position="32"/>
    </location>
</feature>